<accession>A0ABW0ZZB9</accession>
<evidence type="ECO:0000313" key="2">
    <source>
        <dbReference type="EMBL" id="MFC5746210.1"/>
    </source>
</evidence>
<protein>
    <submittedName>
        <fullName evidence="2">Helix-turn-helix transcriptional regulator</fullName>
    </submittedName>
</protein>
<dbReference type="RefSeq" id="WP_378281828.1">
    <property type="nucleotide sequence ID" value="NZ_JBHSON010000012.1"/>
</dbReference>
<reference evidence="3" key="1">
    <citation type="journal article" date="2019" name="Int. J. Syst. Evol. Microbiol.">
        <title>The Global Catalogue of Microorganisms (GCM) 10K type strain sequencing project: providing services to taxonomists for standard genome sequencing and annotation.</title>
        <authorList>
            <consortium name="The Broad Institute Genomics Platform"/>
            <consortium name="The Broad Institute Genome Sequencing Center for Infectious Disease"/>
            <person name="Wu L."/>
            <person name="Ma J."/>
        </authorList>
    </citation>
    <scope>NUCLEOTIDE SEQUENCE [LARGE SCALE GENOMIC DNA]</scope>
    <source>
        <strain evidence="3">KCTC 42087</strain>
    </source>
</reference>
<proteinExistence type="predicted"/>
<sequence length="499" mass="53133">MQEDRPTRTGGQRACVSCKGTRLSRYNHGPLCGPCLQAARDGRGIAPTWIWDSAPMRGALSRVDVPAVVALVRAAAGLSQEELGLLVAGWSQSTVSRIEKGTRGTLYDIRELLACADAVDMPREALAPLILGDPDATLTCGGETCGGETGGCETDAVERIEREEGDQVDRWDFNGMAAGPAAAAALPAFEVPARVDDAHVRYLRASLDRLRDRDQELGGGAVFVQARRQFARARRMLDESDYSARVGHRLLVVTGELAEEAGWAAFDSGDQVSARAFYNEAHVLAGSSGETELQTHILTTMAMQANHLAWTTRRQGVAREARRLAELAAAVAEHEPSPRLRALVSIRLAVAYANDGEAAGFRGAVAQARRELDHGEHPADLPWTEFVTPGEVDAAEATGHLSLGAPGRSVEIHRNSLEDAALSPRNRLCAAGYLANALLQQGDVAEAIRTGLCVITGLAGGMTSARPLARLRAVRGAAERIGDVEFCSRFDAAAHGLAV</sequence>
<name>A0ABW0ZZB9_9ACTN</name>
<organism evidence="2 3">
    <name type="scientific">Actinomadura rugatobispora</name>
    <dbReference type="NCBI Taxonomy" id="1994"/>
    <lineage>
        <taxon>Bacteria</taxon>
        <taxon>Bacillati</taxon>
        <taxon>Actinomycetota</taxon>
        <taxon>Actinomycetes</taxon>
        <taxon>Streptosporangiales</taxon>
        <taxon>Thermomonosporaceae</taxon>
        <taxon>Actinomadura</taxon>
    </lineage>
</organism>
<comment type="caution">
    <text evidence="2">The sequence shown here is derived from an EMBL/GenBank/DDBJ whole genome shotgun (WGS) entry which is preliminary data.</text>
</comment>
<dbReference type="SUPFAM" id="SSF47413">
    <property type="entry name" value="lambda repressor-like DNA-binding domains"/>
    <property type="match status" value="1"/>
</dbReference>
<dbReference type="Gene3D" id="1.10.260.40">
    <property type="entry name" value="lambda repressor-like DNA-binding domains"/>
    <property type="match status" value="1"/>
</dbReference>
<dbReference type="SMART" id="SM00530">
    <property type="entry name" value="HTH_XRE"/>
    <property type="match status" value="1"/>
</dbReference>
<dbReference type="EMBL" id="JBHSON010000012">
    <property type="protein sequence ID" value="MFC5746210.1"/>
    <property type="molecule type" value="Genomic_DNA"/>
</dbReference>
<dbReference type="InterPro" id="IPR001387">
    <property type="entry name" value="Cro/C1-type_HTH"/>
</dbReference>
<evidence type="ECO:0000313" key="3">
    <source>
        <dbReference type="Proteomes" id="UP001596074"/>
    </source>
</evidence>
<dbReference type="CDD" id="cd00093">
    <property type="entry name" value="HTH_XRE"/>
    <property type="match status" value="1"/>
</dbReference>
<dbReference type="InterPro" id="IPR010982">
    <property type="entry name" value="Lambda_DNA-bd_dom_sf"/>
</dbReference>
<keyword evidence="3" id="KW-1185">Reference proteome</keyword>
<dbReference type="Proteomes" id="UP001596074">
    <property type="component" value="Unassembled WGS sequence"/>
</dbReference>
<gene>
    <name evidence="2" type="ORF">ACFPZN_11375</name>
</gene>
<dbReference type="Pfam" id="PF13560">
    <property type="entry name" value="HTH_31"/>
    <property type="match status" value="1"/>
</dbReference>
<evidence type="ECO:0000259" key="1">
    <source>
        <dbReference type="PROSITE" id="PS50943"/>
    </source>
</evidence>
<dbReference type="PROSITE" id="PS50943">
    <property type="entry name" value="HTH_CROC1"/>
    <property type="match status" value="1"/>
</dbReference>
<feature type="domain" description="HTH cro/C1-type" evidence="1">
    <location>
        <begin position="69"/>
        <end position="126"/>
    </location>
</feature>